<evidence type="ECO:0000259" key="2">
    <source>
        <dbReference type="PROSITE" id="PS50883"/>
    </source>
</evidence>
<gene>
    <name evidence="3" type="ORF">KXJ70_03145</name>
</gene>
<dbReference type="PROSITE" id="PS50006">
    <property type="entry name" value="FHA_DOMAIN"/>
    <property type="match status" value="1"/>
</dbReference>
<dbReference type="Pfam" id="PF00498">
    <property type="entry name" value="FHA"/>
    <property type="match status" value="1"/>
</dbReference>
<evidence type="ECO:0000259" key="1">
    <source>
        <dbReference type="PROSITE" id="PS50006"/>
    </source>
</evidence>
<dbReference type="PANTHER" id="PTHR33121">
    <property type="entry name" value="CYCLIC DI-GMP PHOSPHODIESTERASE PDEF"/>
    <property type="match status" value="1"/>
</dbReference>
<dbReference type="InterPro" id="IPR001633">
    <property type="entry name" value="EAL_dom"/>
</dbReference>
<dbReference type="SMART" id="SM00240">
    <property type="entry name" value="FHA"/>
    <property type="match status" value="1"/>
</dbReference>
<feature type="domain" description="EAL" evidence="2">
    <location>
        <begin position="122"/>
        <end position="362"/>
    </location>
</feature>
<organism evidence="3 4">
    <name type="scientific">Zhongshania aquimaris</name>
    <dbReference type="NCBI Taxonomy" id="2857107"/>
    <lineage>
        <taxon>Bacteria</taxon>
        <taxon>Pseudomonadati</taxon>
        <taxon>Pseudomonadota</taxon>
        <taxon>Gammaproteobacteria</taxon>
        <taxon>Cellvibrionales</taxon>
        <taxon>Spongiibacteraceae</taxon>
        <taxon>Zhongshania</taxon>
    </lineage>
</organism>
<dbReference type="EMBL" id="JAHWDQ010000001">
    <property type="protein sequence ID" value="MBW2939750.1"/>
    <property type="molecule type" value="Genomic_DNA"/>
</dbReference>
<protein>
    <submittedName>
        <fullName evidence="3">EAL domain-containing protein</fullName>
    </submittedName>
</protein>
<name>A0ABS6VN60_9GAMM</name>
<dbReference type="Proteomes" id="UP001166291">
    <property type="component" value="Unassembled WGS sequence"/>
</dbReference>
<dbReference type="SMART" id="SM00052">
    <property type="entry name" value="EAL"/>
    <property type="match status" value="1"/>
</dbReference>
<comment type="caution">
    <text evidence="3">The sequence shown here is derived from an EMBL/GenBank/DDBJ whole genome shotgun (WGS) entry which is preliminary data.</text>
</comment>
<feature type="domain" description="FHA" evidence="1">
    <location>
        <begin position="27"/>
        <end position="76"/>
    </location>
</feature>
<dbReference type="InterPro" id="IPR000253">
    <property type="entry name" value="FHA_dom"/>
</dbReference>
<evidence type="ECO:0000313" key="3">
    <source>
        <dbReference type="EMBL" id="MBW2939750.1"/>
    </source>
</evidence>
<dbReference type="CDD" id="cd01948">
    <property type="entry name" value="EAL"/>
    <property type="match status" value="1"/>
</dbReference>
<dbReference type="CDD" id="cd00060">
    <property type="entry name" value="FHA"/>
    <property type="match status" value="1"/>
</dbReference>
<dbReference type="PROSITE" id="PS50883">
    <property type="entry name" value="EAL"/>
    <property type="match status" value="1"/>
</dbReference>
<dbReference type="PANTHER" id="PTHR33121:SF76">
    <property type="entry name" value="SIGNALING PROTEIN"/>
    <property type="match status" value="1"/>
</dbReference>
<evidence type="ECO:0000313" key="4">
    <source>
        <dbReference type="Proteomes" id="UP001166291"/>
    </source>
</evidence>
<accession>A0ABS6VN60</accession>
<dbReference type="InterPro" id="IPR050706">
    <property type="entry name" value="Cyclic-di-GMP_PDE-like"/>
</dbReference>
<dbReference type="RefSeq" id="WP_219041990.1">
    <property type="nucleotide sequence ID" value="NZ_JAHWDQ010000001.1"/>
</dbReference>
<sequence>MDTIYYLESCIVSNGIPQRIVLDKLPMTIGRSTDCDVVVNSASLSRIHAQIDYQDGKVVLKDLASTNGCFVNHQRIESNTDIQIQVGDIVHFAGIEYCTKVEQDTDDDEDHTRISMQTLPKHFAVKSKEFAELLEQQLVTTFQQIITSRNGDVYAYELLGRGKHPALGASPYELFKIAESLNKQIELSVLFRRQGFIQAELAGIDKPLFFNSHPEECHNPDKLLKELTELRKLHPSLTLFFEVHEAAVTDIGAMVEIRNGLSALNIGLAYDDFGAGQARLRELTEAPPDIIKFDISLVRGVGNSESPRYRLLASLNRLVQEMGIATLAEGVETEEDAAACKEIGIDYFQGYFYGRPAAIIAD</sequence>
<proteinExistence type="predicted"/>
<keyword evidence="4" id="KW-1185">Reference proteome</keyword>
<dbReference type="Pfam" id="PF00563">
    <property type="entry name" value="EAL"/>
    <property type="match status" value="1"/>
</dbReference>
<reference evidence="3" key="1">
    <citation type="submission" date="2021-07" db="EMBL/GenBank/DDBJ databases">
        <title>Zhongshania sp. CAU 1632 isolated from seawater.</title>
        <authorList>
            <person name="Kim W."/>
        </authorList>
    </citation>
    <scope>NUCLEOTIDE SEQUENCE</scope>
    <source>
        <strain evidence="3">CAU 1632</strain>
    </source>
</reference>